<dbReference type="GO" id="GO:0005634">
    <property type="term" value="C:nucleus"/>
    <property type="evidence" value="ECO:0007669"/>
    <property type="project" value="UniProtKB-SubCell"/>
</dbReference>
<sequence length="612" mass="64500">MPAQILSAAAAPKLQRVDTLDLKDKLTKALGPRSPVYWQGLRDFCSARLTRSEFEEQAQKLLKSEHVHLHNSLLLGLLYNASPGVPGPSSTTAAKSTRKAGGSEIDHGEDKASPRKRMRLLVAGLNKKERSRLKSLAKGGKGGIGSTSSEKANLDWAGAGADLLEKKRKEDERKKALEDKKRYREAQTAVGAMDWRTETLHRYESAESARRRLPLSVQQALSRGMTTPLCIHTKELPTIESLRDRMTMHAVENGLPGGVHPQAAAMVLTALQSHLQTIAGSALGKVRFHPDASTATHDVEPTFQLDEPHRSTPTPIDLDRDSPAPRLALARADGSPTRALVPDMSFRTSTYGGSSMGDTSMVSLVSTAPTSASFAAGSAASSVGGADADGATMSDAGQGGSADGGPRNDKAFGVTLSDLSFLFESVPHTLVEPLGLGTSERLLAPDWEEEEVDRQTRTAAEAAMAKAARETATAKMSAAPANAPPEVLSSELVTSLARSRFAIDQSAPLRLLDPRTFTETQALKLAKLHPKDGSANNRPSVGGLSLAASATVSGAGIIASTSAGVGDAAPSSDAKSGGKADALTVTTTKRKDGSKNSQLWEVVDPVALLSHI</sequence>
<name>A0A066VTN7_TILAU</name>
<dbReference type="AlphaFoldDB" id="A0A066VTN7"/>
<dbReference type="GO" id="GO:0006357">
    <property type="term" value="P:regulation of transcription by RNA polymerase II"/>
    <property type="evidence" value="ECO:0007669"/>
    <property type="project" value="TreeGrafter"/>
</dbReference>
<proteinExistence type="predicted"/>
<evidence type="ECO:0000256" key="5">
    <source>
        <dbReference type="SAM" id="MobiDB-lite"/>
    </source>
</evidence>
<dbReference type="GO" id="GO:0003713">
    <property type="term" value="F:transcription coactivator activity"/>
    <property type="evidence" value="ECO:0007669"/>
    <property type="project" value="TreeGrafter"/>
</dbReference>
<feature type="region of interest" description="Disordered" evidence="5">
    <location>
        <begin position="300"/>
        <end position="322"/>
    </location>
</feature>
<dbReference type="STRING" id="1037660.A0A066VTN7"/>
<dbReference type="Proteomes" id="UP000027361">
    <property type="component" value="Unassembled WGS sequence"/>
</dbReference>
<feature type="region of interest" description="Disordered" evidence="5">
    <location>
        <begin position="390"/>
        <end position="409"/>
    </location>
</feature>
<dbReference type="PANTHER" id="PTHR21277">
    <property type="entry name" value="TRANSCRIPTIONAL ADAPTER 1"/>
    <property type="match status" value="1"/>
</dbReference>
<dbReference type="Pfam" id="PF12767">
    <property type="entry name" value="SAGA-Tad1"/>
    <property type="match status" value="1"/>
</dbReference>
<keyword evidence="4" id="KW-0539">Nucleus</keyword>
<dbReference type="PANTHER" id="PTHR21277:SF5">
    <property type="entry name" value="TRANSCRIPTIONAL ADAPTER 1"/>
    <property type="match status" value="1"/>
</dbReference>
<comment type="caution">
    <text evidence="6">The sequence shown here is derived from an EMBL/GenBank/DDBJ whole genome shotgun (WGS) entry which is preliminary data.</text>
</comment>
<dbReference type="RefSeq" id="XP_013243054.1">
    <property type="nucleotide sequence ID" value="XM_013387600.1"/>
</dbReference>
<keyword evidence="3" id="KW-0804">Transcription</keyword>
<evidence type="ECO:0000256" key="4">
    <source>
        <dbReference type="ARBA" id="ARBA00023242"/>
    </source>
</evidence>
<dbReference type="GeneID" id="25266517"/>
<organism evidence="6 7">
    <name type="scientific">Tilletiaria anomala (strain ATCC 24038 / CBS 436.72 / UBC 951)</name>
    <dbReference type="NCBI Taxonomy" id="1037660"/>
    <lineage>
        <taxon>Eukaryota</taxon>
        <taxon>Fungi</taxon>
        <taxon>Dikarya</taxon>
        <taxon>Basidiomycota</taxon>
        <taxon>Ustilaginomycotina</taxon>
        <taxon>Exobasidiomycetes</taxon>
        <taxon>Georgefischeriales</taxon>
        <taxon>Tilletiariaceae</taxon>
        <taxon>Tilletiaria</taxon>
    </lineage>
</organism>
<dbReference type="GO" id="GO:0000124">
    <property type="term" value="C:SAGA complex"/>
    <property type="evidence" value="ECO:0007669"/>
    <property type="project" value="UniProtKB-ARBA"/>
</dbReference>
<evidence type="ECO:0000256" key="1">
    <source>
        <dbReference type="ARBA" id="ARBA00004123"/>
    </source>
</evidence>
<dbReference type="InParanoid" id="A0A066VTN7"/>
<dbReference type="OMA" id="NGARYWQ"/>
<dbReference type="InterPro" id="IPR024738">
    <property type="entry name" value="Hfi1/Tada1"/>
</dbReference>
<reference evidence="6 7" key="1">
    <citation type="submission" date="2014-05" db="EMBL/GenBank/DDBJ databases">
        <title>Draft genome sequence of a rare smut relative, Tilletiaria anomala UBC 951.</title>
        <authorList>
            <consortium name="DOE Joint Genome Institute"/>
            <person name="Toome M."/>
            <person name="Kuo A."/>
            <person name="Henrissat B."/>
            <person name="Lipzen A."/>
            <person name="Tritt A."/>
            <person name="Yoshinaga Y."/>
            <person name="Zane M."/>
            <person name="Barry K."/>
            <person name="Grigoriev I.V."/>
            <person name="Spatafora J.W."/>
            <person name="Aimea M.C."/>
        </authorList>
    </citation>
    <scope>NUCLEOTIDE SEQUENCE [LARGE SCALE GENOMIC DNA]</scope>
    <source>
        <strain evidence="6 7">UBC 951</strain>
    </source>
</reference>
<feature type="region of interest" description="Disordered" evidence="5">
    <location>
        <begin position="85"/>
        <end position="114"/>
    </location>
</feature>
<dbReference type="HOGENOM" id="CLU_453500_0_0_1"/>
<dbReference type="EMBL" id="JMSN01000045">
    <property type="protein sequence ID" value="KDN45092.1"/>
    <property type="molecule type" value="Genomic_DNA"/>
</dbReference>
<gene>
    <name evidence="6" type="ORF">K437DRAFT_274346</name>
</gene>
<feature type="compositionally biased region" description="Basic and acidic residues" evidence="5">
    <location>
        <begin position="104"/>
        <end position="113"/>
    </location>
</feature>
<dbReference type="OrthoDB" id="10264870at2759"/>
<keyword evidence="2" id="KW-0805">Transcription regulation</keyword>
<protein>
    <submittedName>
        <fullName evidence="6">Uncharacterized protein</fullName>
    </submittedName>
</protein>
<comment type="subcellular location">
    <subcellularLocation>
        <location evidence="1">Nucleus</location>
    </subcellularLocation>
</comment>
<accession>A0A066VTN7</accession>
<evidence type="ECO:0000256" key="3">
    <source>
        <dbReference type="ARBA" id="ARBA00023163"/>
    </source>
</evidence>
<evidence type="ECO:0000313" key="7">
    <source>
        <dbReference type="Proteomes" id="UP000027361"/>
    </source>
</evidence>
<evidence type="ECO:0000256" key="2">
    <source>
        <dbReference type="ARBA" id="ARBA00023015"/>
    </source>
</evidence>
<evidence type="ECO:0000313" key="6">
    <source>
        <dbReference type="EMBL" id="KDN45092.1"/>
    </source>
</evidence>
<keyword evidence="7" id="KW-1185">Reference proteome</keyword>
<dbReference type="CDD" id="cd22933">
    <property type="entry name" value="HFD_HFI1"/>
    <property type="match status" value="1"/>
</dbReference>